<proteinExistence type="predicted"/>
<dbReference type="Proteomes" id="UP001499852">
    <property type="component" value="Unassembled WGS sequence"/>
</dbReference>
<dbReference type="Pfam" id="PF00534">
    <property type="entry name" value="Glycos_transf_1"/>
    <property type="match status" value="1"/>
</dbReference>
<dbReference type="EMBL" id="BAABIA010000001">
    <property type="protein sequence ID" value="GAA5133641.1"/>
    <property type="molecule type" value="Genomic_DNA"/>
</dbReference>
<organism evidence="2 3">
    <name type="scientific">Prosthecobacter algae</name>
    <dbReference type="NCBI Taxonomy" id="1144682"/>
    <lineage>
        <taxon>Bacteria</taxon>
        <taxon>Pseudomonadati</taxon>
        <taxon>Verrucomicrobiota</taxon>
        <taxon>Verrucomicrobiia</taxon>
        <taxon>Verrucomicrobiales</taxon>
        <taxon>Verrucomicrobiaceae</taxon>
        <taxon>Prosthecobacter</taxon>
    </lineage>
</organism>
<protein>
    <submittedName>
        <fullName evidence="2">Glycosyltransferase family 4 protein</fullName>
    </submittedName>
</protein>
<reference evidence="3" key="1">
    <citation type="journal article" date="2019" name="Int. J. Syst. Evol. Microbiol.">
        <title>The Global Catalogue of Microorganisms (GCM) 10K type strain sequencing project: providing services to taxonomists for standard genome sequencing and annotation.</title>
        <authorList>
            <consortium name="The Broad Institute Genomics Platform"/>
            <consortium name="The Broad Institute Genome Sequencing Center for Infectious Disease"/>
            <person name="Wu L."/>
            <person name="Ma J."/>
        </authorList>
    </citation>
    <scope>NUCLEOTIDE SEQUENCE [LARGE SCALE GENOMIC DNA]</scope>
    <source>
        <strain evidence="3">JCM 18053</strain>
    </source>
</reference>
<dbReference type="InterPro" id="IPR050194">
    <property type="entry name" value="Glycosyltransferase_grp1"/>
</dbReference>
<dbReference type="PANTHER" id="PTHR45947:SF3">
    <property type="entry name" value="SULFOQUINOVOSYL TRANSFERASE SQD2"/>
    <property type="match status" value="1"/>
</dbReference>
<sequence>MKEASVFAVKAALLFDHFGPYHQARLRAAAEGMEVVGVEFHPRSRDYAWEPARLGVLPLVSVPPTKSEGPEAAREFQGVLEKTLEEIQPEVVAIPGWASREALVALSWCLRQGVPTILMSESCAHDEVRVGWKEWVKRRIIDCHSAALAGGTLHARYLKLLGMGEDQISLGYDAVDNAWFAEQGPRLRRSLDSSQEPCFLASARFIPKKNISRLLTAYAAYRQVCGDAKPWRLVLLGDGELRGEVEKQVHELGLRPFVSMPGFLQYEELPCYYARASAFIHASTTEQWGLVVNEAMASGLPVLVSNRCGCAEDLVEEGINGFTFDPEDVQGMTAVMGRMAALPEDKLRQMGRESERIIADWGPARFAEGMRQAAITALKTGAKKPSLVDRVLLKILMSR</sequence>
<dbReference type="Gene3D" id="3.40.50.2000">
    <property type="entry name" value="Glycogen Phosphorylase B"/>
    <property type="match status" value="2"/>
</dbReference>
<accession>A0ABP9NT48</accession>
<evidence type="ECO:0000259" key="1">
    <source>
        <dbReference type="Pfam" id="PF00534"/>
    </source>
</evidence>
<dbReference type="SUPFAM" id="SSF53756">
    <property type="entry name" value="UDP-Glycosyltransferase/glycogen phosphorylase"/>
    <property type="match status" value="1"/>
</dbReference>
<dbReference type="PANTHER" id="PTHR45947">
    <property type="entry name" value="SULFOQUINOVOSYL TRANSFERASE SQD2"/>
    <property type="match status" value="1"/>
</dbReference>
<keyword evidence="3" id="KW-1185">Reference proteome</keyword>
<feature type="domain" description="Glycosyl transferase family 1" evidence="1">
    <location>
        <begin position="193"/>
        <end position="350"/>
    </location>
</feature>
<dbReference type="InterPro" id="IPR001296">
    <property type="entry name" value="Glyco_trans_1"/>
</dbReference>
<name>A0ABP9NT48_9BACT</name>
<comment type="caution">
    <text evidence="2">The sequence shown here is derived from an EMBL/GenBank/DDBJ whole genome shotgun (WGS) entry which is preliminary data.</text>
</comment>
<gene>
    <name evidence="2" type="ORF">GCM10023213_03800</name>
</gene>
<evidence type="ECO:0000313" key="2">
    <source>
        <dbReference type="EMBL" id="GAA5133641.1"/>
    </source>
</evidence>
<evidence type="ECO:0000313" key="3">
    <source>
        <dbReference type="Proteomes" id="UP001499852"/>
    </source>
</evidence>